<dbReference type="InParanoid" id="A0A251TJT4"/>
<evidence type="ECO:0000313" key="2">
    <source>
        <dbReference type="Proteomes" id="UP000215914"/>
    </source>
</evidence>
<evidence type="ECO:0000313" key="1">
    <source>
        <dbReference type="EMBL" id="OTG11377.1"/>
    </source>
</evidence>
<dbReference type="Proteomes" id="UP000215914">
    <property type="component" value="Chromosome 10"/>
</dbReference>
<name>A0A251TJT4_HELAN</name>
<gene>
    <name evidence="1" type="ORF">HannXRQ_Chr10g0298041</name>
</gene>
<proteinExistence type="predicted"/>
<dbReference type="AlphaFoldDB" id="A0A251TJT4"/>
<protein>
    <submittedName>
        <fullName evidence="1">Uncharacterized protein</fullName>
    </submittedName>
</protein>
<reference evidence="2" key="1">
    <citation type="journal article" date="2017" name="Nature">
        <title>The sunflower genome provides insights into oil metabolism, flowering and Asterid evolution.</title>
        <authorList>
            <person name="Badouin H."/>
            <person name="Gouzy J."/>
            <person name="Grassa C.J."/>
            <person name="Murat F."/>
            <person name="Staton S.E."/>
            <person name="Cottret L."/>
            <person name="Lelandais-Briere C."/>
            <person name="Owens G.L."/>
            <person name="Carrere S."/>
            <person name="Mayjonade B."/>
            <person name="Legrand L."/>
            <person name="Gill N."/>
            <person name="Kane N.C."/>
            <person name="Bowers J.E."/>
            <person name="Hubner S."/>
            <person name="Bellec A."/>
            <person name="Berard A."/>
            <person name="Berges H."/>
            <person name="Blanchet N."/>
            <person name="Boniface M.C."/>
            <person name="Brunel D."/>
            <person name="Catrice O."/>
            <person name="Chaidir N."/>
            <person name="Claudel C."/>
            <person name="Donnadieu C."/>
            <person name="Faraut T."/>
            <person name="Fievet G."/>
            <person name="Helmstetter N."/>
            <person name="King M."/>
            <person name="Knapp S.J."/>
            <person name="Lai Z."/>
            <person name="Le Paslier M.C."/>
            <person name="Lippi Y."/>
            <person name="Lorenzon L."/>
            <person name="Mandel J.R."/>
            <person name="Marage G."/>
            <person name="Marchand G."/>
            <person name="Marquand E."/>
            <person name="Bret-Mestries E."/>
            <person name="Morien E."/>
            <person name="Nambeesan S."/>
            <person name="Nguyen T."/>
            <person name="Pegot-Espagnet P."/>
            <person name="Pouilly N."/>
            <person name="Raftis F."/>
            <person name="Sallet E."/>
            <person name="Schiex T."/>
            <person name="Thomas J."/>
            <person name="Vandecasteele C."/>
            <person name="Vares D."/>
            <person name="Vear F."/>
            <person name="Vautrin S."/>
            <person name="Crespi M."/>
            <person name="Mangin B."/>
            <person name="Burke J.M."/>
            <person name="Salse J."/>
            <person name="Munos S."/>
            <person name="Vincourt P."/>
            <person name="Rieseberg L.H."/>
            <person name="Langlade N.B."/>
        </authorList>
    </citation>
    <scope>NUCLEOTIDE SEQUENCE [LARGE SCALE GENOMIC DNA]</scope>
    <source>
        <strain evidence="2">cv. SF193</strain>
    </source>
</reference>
<organism evidence="1 2">
    <name type="scientific">Helianthus annuus</name>
    <name type="common">Common sunflower</name>
    <dbReference type="NCBI Taxonomy" id="4232"/>
    <lineage>
        <taxon>Eukaryota</taxon>
        <taxon>Viridiplantae</taxon>
        <taxon>Streptophyta</taxon>
        <taxon>Embryophyta</taxon>
        <taxon>Tracheophyta</taxon>
        <taxon>Spermatophyta</taxon>
        <taxon>Magnoliopsida</taxon>
        <taxon>eudicotyledons</taxon>
        <taxon>Gunneridae</taxon>
        <taxon>Pentapetalae</taxon>
        <taxon>asterids</taxon>
        <taxon>campanulids</taxon>
        <taxon>Asterales</taxon>
        <taxon>Asteraceae</taxon>
        <taxon>Asteroideae</taxon>
        <taxon>Heliantheae alliance</taxon>
        <taxon>Heliantheae</taxon>
        <taxon>Helianthus</taxon>
    </lineage>
</organism>
<accession>A0A251TJT4</accession>
<keyword evidence="2" id="KW-1185">Reference proteome</keyword>
<dbReference type="EMBL" id="CM007899">
    <property type="protein sequence ID" value="OTG11377.1"/>
    <property type="molecule type" value="Genomic_DNA"/>
</dbReference>
<sequence length="66" mass="7526">MAIWILIDHHKMTTTQSYQISGLAKDGPIGDKSHISTRVMGTYRTVQLGNKNQTMSRLESWDLIFC</sequence>